<organism evidence="1 2">
    <name type="scientific">Dermatophagoides farinae</name>
    <name type="common">American house dust mite</name>
    <dbReference type="NCBI Taxonomy" id="6954"/>
    <lineage>
        <taxon>Eukaryota</taxon>
        <taxon>Metazoa</taxon>
        <taxon>Ecdysozoa</taxon>
        <taxon>Arthropoda</taxon>
        <taxon>Chelicerata</taxon>
        <taxon>Arachnida</taxon>
        <taxon>Acari</taxon>
        <taxon>Acariformes</taxon>
        <taxon>Sarcoptiformes</taxon>
        <taxon>Astigmata</taxon>
        <taxon>Psoroptidia</taxon>
        <taxon>Analgoidea</taxon>
        <taxon>Pyroglyphidae</taxon>
        <taxon>Dermatophagoidinae</taxon>
        <taxon>Dermatophagoides</taxon>
    </lineage>
</organism>
<sequence>MNETLMTTSYVGGGGQQQKKIHIIIKYLKTSIYPSLTYGYMYSDIRMMKYDKNDHIVDLFR</sequence>
<reference evidence="1" key="1">
    <citation type="submission" date="2013-05" db="EMBL/GenBank/DDBJ databases">
        <authorList>
            <person name="Yim A.K.Y."/>
            <person name="Chan T.F."/>
            <person name="Ji K.M."/>
            <person name="Liu X.Y."/>
            <person name="Zhou J.W."/>
            <person name="Li R.Q."/>
            <person name="Yang K.Y."/>
            <person name="Li J."/>
            <person name="Li M."/>
            <person name="Law P.T.W."/>
            <person name="Wu Y.L."/>
            <person name="Cai Z.L."/>
            <person name="Qin H."/>
            <person name="Bao Y."/>
            <person name="Leung R.K.K."/>
            <person name="Ng P.K.S."/>
            <person name="Zou J."/>
            <person name="Zhong X.J."/>
            <person name="Ran P.X."/>
            <person name="Zhong N.S."/>
            <person name="Liu Z.G."/>
            <person name="Tsui S.K.W."/>
        </authorList>
    </citation>
    <scope>NUCLEOTIDE SEQUENCE</scope>
    <source>
        <strain evidence="1">Derf</strain>
        <tissue evidence="1">Whole organism</tissue>
    </source>
</reference>
<evidence type="ECO:0000313" key="1">
    <source>
        <dbReference type="EMBL" id="KAH9497154.1"/>
    </source>
</evidence>
<dbReference type="EMBL" id="ASGP02000007">
    <property type="protein sequence ID" value="KAH9497154.1"/>
    <property type="molecule type" value="Genomic_DNA"/>
</dbReference>
<gene>
    <name evidence="1" type="ORF">DERF_013158</name>
</gene>
<comment type="caution">
    <text evidence="1">The sequence shown here is derived from an EMBL/GenBank/DDBJ whole genome shotgun (WGS) entry which is preliminary data.</text>
</comment>
<accession>A0A922HL83</accession>
<dbReference type="Proteomes" id="UP000790347">
    <property type="component" value="Unassembled WGS sequence"/>
</dbReference>
<reference evidence="1" key="2">
    <citation type="journal article" date="2022" name="Res Sq">
        <title>Comparative Genomics Reveals Insights into the Divergent Evolution of Astigmatic Mites and Household Pest Adaptations.</title>
        <authorList>
            <person name="Xiong Q."/>
            <person name="Wan A.T.-Y."/>
            <person name="Liu X.-Y."/>
            <person name="Fung C.S.-H."/>
            <person name="Xiao X."/>
            <person name="Malainual N."/>
            <person name="Hou J."/>
            <person name="Wang L."/>
            <person name="Wang M."/>
            <person name="Yang K."/>
            <person name="Cui Y."/>
            <person name="Leung E."/>
            <person name="Nong W."/>
            <person name="Shin S.-K."/>
            <person name="Au S."/>
            <person name="Jeong K.Y."/>
            <person name="Chew F.T."/>
            <person name="Hui J."/>
            <person name="Leung T.F."/>
            <person name="Tungtrongchitr A."/>
            <person name="Zhong N."/>
            <person name="Liu Z."/>
            <person name="Tsui S."/>
        </authorList>
    </citation>
    <scope>NUCLEOTIDE SEQUENCE</scope>
    <source>
        <strain evidence="1">Derf</strain>
        <tissue evidence="1">Whole organism</tissue>
    </source>
</reference>
<evidence type="ECO:0000313" key="2">
    <source>
        <dbReference type="Proteomes" id="UP000790347"/>
    </source>
</evidence>
<keyword evidence="2" id="KW-1185">Reference proteome</keyword>
<name>A0A922HL83_DERFA</name>
<protein>
    <submittedName>
        <fullName evidence="1">Uncharacterized protein</fullName>
    </submittedName>
</protein>
<proteinExistence type="predicted"/>
<dbReference type="AlphaFoldDB" id="A0A922HL83"/>